<dbReference type="AlphaFoldDB" id="A0A379E4M3"/>
<reference evidence="2 3" key="1">
    <citation type="submission" date="2018-06" db="EMBL/GenBank/DDBJ databases">
        <authorList>
            <consortium name="Pathogen Informatics"/>
            <person name="Doyle S."/>
        </authorList>
    </citation>
    <scope>NUCLEOTIDE SEQUENCE [LARGE SCALE GENOMIC DNA]</scope>
    <source>
        <strain evidence="2 3">NCTC13067</strain>
    </source>
</reference>
<sequence>MPEYNEGCTGYADGSISDTPFLFLFFIFVSSLSLCLPPSLYPCTQGESIMTVGGPNNSSSEIGSDKVILLHNKAHGEAEKTEGKNITEVPTAQESDREVTYGAFIFEINTIQPVGGINLVRI</sequence>
<dbReference type="Proteomes" id="UP000255469">
    <property type="component" value="Unassembled WGS sequence"/>
</dbReference>
<keyword evidence="1" id="KW-0472">Membrane</keyword>
<proteinExistence type="predicted"/>
<evidence type="ECO:0000313" key="2">
    <source>
        <dbReference type="EMBL" id="SUB87668.1"/>
    </source>
</evidence>
<name>A0A379E4M3_9BACT</name>
<feature type="transmembrane region" description="Helical" evidence="1">
    <location>
        <begin position="20"/>
        <end position="41"/>
    </location>
</feature>
<evidence type="ECO:0000256" key="1">
    <source>
        <dbReference type="SAM" id="Phobius"/>
    </source>
</evidence>
<gene>
    <name evidence="2" type="ORF">NCTC13067_01347</name>
</gene>
<evidence type="ECO:0000313" key="3">
    <source>
        <dbReference type="Proteomes" id="UP000255469"/>
    </source>
</evidence>
<dbReference type="EMBL" id="UGTM01000001">
    <property type="protein sequence ID" value="SUB87668.1"/>
    <property type="molecule type" value="Genomic_DNA"/>
</dbReference>
<keyword evidence="1" id="KW-0812">Transmembrane</keyword>
<keyword evidence="1" id="KW-1133">Transmembrane helix</keyword>
<accession>A0A379E4M3</accession>
<organism evidence="2 3">
    <name type="scientific">Prevotella denticola</name>
    <dbReference type="NCBI Taxonomy" id="28129"/>
    <lineage>
        <taxon>Bacteria</taxon>
        <taxon>Pseudomonadati</taxon>
        <taxon>Bacteroidota</taxon>
        <taxon>Bacteroidia</taxon>
        <taxon>Bacteroidales</taxon>
        <taxon>Prevotellaceae</taxon>
        <taxon>Prevotella</taxon>
    </lineage>
</organism>
<protein>
    <submittedName>
        <fullName evidence="2">Uncharacterized protein</fullName>
    </submittedName>
</protein>